<keyword evidence="1 3" id="KW-0808">Transferase</keyword>
<comment type="caution">
    <text evidence="3">The sequence shown here is derived from an EMBL/GenBank/DDBJ whole genome shotgun (WGS) entry which is preliminary data.</text>
</comment>
<dbReference type="InterPro" id="IPR013216">
    <property type="entry name" value="Methyltransf_11"/>
</dbReference>
<dbReference type="Pfam" id="PF08241">
    <property type="entry name" value="Methyltransf_11"/>
    <property type="match status" value="1"/>
</dbReference>
<dbReference type="PANTHER" id="PTHR46401">
    <property type="entry name" value="GLYCOSYLTRANSFERASE WBBK-RELATED"/>
    <property type="match status" value="1"/>
</dbReference>
<organism evidence="3 4">
    <name type="scientific">Limnospira fusiformis PMC 851.14</name>
    <dbReference type="NCBI Taxonomy" id="2219512"/>
    <lineage>
        <taxon>Bacteria</taxon>
        <taxon>Bacillati</taxon>
        <taxon>Cyanobacteriota</taxon>
        <taxon>Cyanophyceae</taxon>
        <taxon>Oscillatoriophycideae</taxon>
        <taxon>Oscillatoriales</taxon>
        <taxon>Sirenicapillariaceae</taxon>
        <taxon>Limnospira</taxon>
    </lineage>
</organism>
<name>A0ABU9EVL3_LIMFS</name>
<dbReference type="PANTHER" id="PTHR46401:SF2">
    <property type="entry name" value="GLYCOSYLTRANSFERASE WBBK-RELATED"/>
    <property type="match status" value="1"/>
</dbReference>
<evidence type="ECO:0000256" key="1">
    <source>
        <dbReference type="ARBA" id="ARBA00022679"/>
    </source>
</evidence>
<dbReference type="GO" id="GO:0016757">
    <property type="term" value="F:glycosyltransferase activity"/>
    <property type="evidence" value="ECO:0007669"/>
    <property type="project" value="UniProtKB-KW"/>
</dbReference>
<dbReference type="SUPFAM" id="SSF53335">
    <property type="entry name" value="S-adenosyl-L-methionine-dependent methyltransferases"/>
    <property type="match status" value="1"/>
</dbReference>
<sequence length="834" mass="93544">MTDTILNLEKIQKLIQQLPEVYQSIYIGKNLIAEGVRKNDIERLEVIEKYIKPGQTILDVGSNVGFFTIQLAKKFPDNVFVSVEKQPGYSDLQAELLKIEGLTNVIFINSIVSFDWVAKAAEACAYFDVTLLLSVLHHMEDAEQFLSEINKISKSLIIEMPDPKESRVCGKNILSQLTLEKLSQIKPVFQKLDYEASTHCDPNLRRSFYYADSPEYQRKSIFPYIGYPLSPREYLIKATHEGLIIHKSHLNQDVKCIPGVILSDVAQIGNILYPGLEEMRQQVNREFARLDQEENIADLRPWNLLFTADGLKFIDCQYTPDLDANLKYDKPKDSQIINTYLNRLFCYSNHPIIMIDGVFFQLYRTGIARVWRTLLEEWANTEFAAHIIVLDRANSAPQIPGIRYLTIPAYSYNNADADKQMLQQVCDQEGADLFISTYYTTPLSTPSVFMAYDMIPEVLGGNLNEPMWREKHHAISHACSYAAISESTARDLVKFFPDISIEQVTVAHCGVAPIFTPATATEISTFKHKYGISKPYFLLVGAGSNYKNAILFFRAFNQLHTKQGFEIICTGSGVTLANEYRQYTSGTVVHSLTLSDEELKIAYSGAVALVYPSLYEGFGMPVLEALACGCPVITCANASIPEVAGEAAIYVDANDVDGLTDALCEVQKSSVRNSLITAGLTQAKQFSWVKMAEIMSSALIQVTLARLNLQRLNFIIFPDWSQPEETVGLELQAVIKTLVNHPDKAEMTLLIDNSNITPEEADLVLSSVAMNLLMEEEIEFDGGPEIVLIGELSPMQWSALMSKLQGRIKLDHENQEVINNLKADIIPVVEPDNN</sequence>
<evidence type="ECO:0000259" key="2">
    <source>
        <dbReference type="Pfam" id="PF08241"/>
    </source>
</evidence>
<dbReference type="SUPFAM" id="SSF53756">
    <property type="entry name" value="UDP-Glycosyltransferase/glycogen phosphorylase"/>
    <property type="match status" value="1"/>
</dbReference>
<protein>
    <submittedName>
        <fullName evidence="3">Glycosyltransferase</fullName>
        <ecNumber evidence="3">2.4.-.-</ecNumber>
    </submittedName>
</protein>
<accession>A0ABU9EVL3</accession>
<evidence type="ECO:0000313" key="4">
    <source>
        <dbReference type="Proteomes" id="UP001387447"/>
    </source>
</evidence>
<reference evidence="3 4" key="1">
    <citation type="journal article" date="2024" name="Front. Microbiol.">
        <title>Transcriptomic insights into the dominance of two phototrophs throughout the water column of a tropical hypersaline-alkaline crater lake (Dziani Dzaha, Mayotte).</title>
        <authorList>
            <person name="Duperron S."/>
            <person name="Halary S."/>
            <person name="Bouly J.-P."/>
            <person name="Roussel T."/>
            <person name="Hugoni M."/>
            <person name="Bruto M."/>
            <person name="Oger P."/>
            <person name="Duval C."/>
            <person name="Woo A."/>
            <person name="Jezequiel D."/>
            <person name="Ader M."/>
            <person name="Leboulanger C."/>
            <person name="Agogue H."/>
            <person name="Grossi V."/>
            <person name="Trousselier M."/>
            <person name="Bernard C."/>
        </authorList>
    </citation>
    <scope>NUCLEOTIDE SEQUENCE [LARGE SCALE GENOMIC DNA]</scope>
    <source>
        <strain evidence="3 4">PMC 851.14</strain>
    </source>
</reference>
<dbReference type="Proteomes" id="UP001387447">
    <property type="component" value="Unassembled WGS sequence"/>
</dbReference>
<dbReference type="InterPro" id="IPR029063">
    <property type="entry name" value="SAM-dependent_MTases_sf"/>
</dbReference>
<evidence type="ECO:0000313" key="3">
    <source>
        <dbReference type="EMBL" id="MEK9515338.1"/>
    </source>
</evidence>
<dbReference type="Gene3D" id="3.40.50.150">
    <property type="entry name" value="Vaccinia Virus protein VP39"/>
    <property type="match status" value="1"/>
</dbReference>
<dbReference type="RefSeq" id="WP_315662876.1">
    <property type="nucleotide sequence ID" value="NZ_JBBWYZ010000038.1"/>
</dbReference>
<dbReference type="CDD" id="cd03809">
    <property type="entry name" value="GT4_MtfB-like"/>
    <property type="match status" value="1"/>
</dbReference>
<dbReference type="EMBL" id="JBBWYZ010000038">
    <property type="protein sequence ID" value="MEK9515338.1"/>
    <property type="molecule type" value="Genomic_DNA"/>
</dbReference>
<dbReference type="CDD" id="cd02440">
    <property type="entry name" value="AdoMet_MTases"/>
    <property type="match status" value="1"/>
</dbReference>
<keyword evidence="4" id="KW-1185">Reference proteome</keyword>
<dbReference type="Pfam" id="PF13692">
    <property type="entry name" value="Glyco_trans_1_4"/>
    <property type="match status" value="1"/>
</dbReference>
<dbReference type="Gene3D" id="3.40.50.2000">
    <property type="entry name" value="Glycogen Phosphorylase B"/>
    <property type="match status" value="1"/>
</dbReference>
<proteinExistence type="predicted"/>
<dbReference type="EC" id="2.4.-.-" evidence="3"/>
<gene>
    <name evidence="3" type="ORF">AAEJ74_27930</name>
</gene>
<feature type="domain" description="Methyltransferase type 11" evidence="2">
    <location>
        <begin position="58"/>
        <end position="154"/>
    </location>
</feature>
<keyword evidence="3" id="KW-0328">Glycosyltransferase</keyword>